<proteinExistence type="inferred from homology"/>
<dbReference type="SUPFAM" id="SSF53756">
    <property type="entry name" value="UDP-Glycosyltransferase/glycogen phosphorylase"/>
    <property type="match status" value="1"/>
</dbReference>
<sequence length="393" mass="44227">MSRKRVLILSEGFGSGHTQAAYALAAGMKKINPGIQTKVLELGSFLNPVVAPIILSAYRKTVVTSPALVGMLYRKQYEKPINRLTRLALHKIFYTHTANLIKQLKPDLIICTHPIPSAVIARLKSAGLKVPLYTVITDYDAHAAWINPEVDRYLVSTPEVRRLLLNRGIRPEAVHVTGIPVHPNFWTTRNKESVRKELQLRNIPTVLIMGGGWGLLFKKQVLDSLTSWRDKVQLVFCTGTNDKLASKLKSHSGFNHPNVVILGHTKEISKWMDASDLLITKPGGMTCTEALAKGLPMLFCESIPGQEESNRQYFVTSGYGETLEAEAIDRWFERLTNRHRTVQSKSARHQAFKINYKPDRCAHDLVEMLFDPSSSNLSLNHNTEPHTLRQYSM</sequence>
<dbReference type="PANTHER" id="PTHR43025:SF3">
    <property type="entry name" value="MONOGALACTOSYLDIACYLGLYCEROL SYNTHASE 1, CHLOROPLASTIC"/>
    <property type="match status" value="1"/>
</dbReference>
<dbReference type="EMBL" id="RZNX01000004">
    <property type="protein sequence ID" value="RUT30699.1"/>
    <property type="molecule type" value="Genomic_DNA"/>
</dbReference>
<dbReference type="Proteomes" id="UP000272464">
    <property type="component" value="Unassembled WGS sequence"/>
</dbReference>
<dbReference type="OrthoDB" id="9815663at2"/>
<dbReference type="InterPro" id="IPR050519">
    <property type="entry name" value="Glycosyltransf_28_UgtP"/>
</dbReference>
<dbReference type="InterPro" id="IPR007235">
    <property type="entry name" value="Glyco_trans_28_C"/>
</dbReference>
<evidence type="ECO:0000256" key="3">
    <source>
        <dbReference type="ARBA" id="ARBA00022676"/>
    </source>
</evidence>
<evidence type="ECO:0000259" key="5">
    <source>
        <dbReference type="Pfam" id="PF04101"/>
    </source>
</evidence>
<gene>
    <name evidence="7" type="ORF">EJP77_12285</name>
</gene>
<keyword evidence="4 7" id="KW-0808">Transferase</keyword>
<evidence type="ECO:0000313" key="8">
    <source>
        <dbReference type="Proteomes" id="UP000272464"/>
    </source>
</evidence>
<evidence type="ECO:0000256" key="4">
    <source>
        <dbReference type="ARBA" id="ARBA00022679"/>
    </source>
</evidence>
<dbReference type="GO" id="GO:0016020">
    <property type="term" value="C:membrane"/>
    <property type="evidence" value="ECO:0007669"/>
    <property type="project" value="UniProtKB-SubCell"/>
</dbReference>
<dbReference type="AlphaFoldDB" id="A0A3S1JN53"/>
<dbReference type="RefSeq" id="WP_127199631.1">
    <property type="nucleotide sequence ID" value="NZ_RZNX01000004.1"/>
</dbReference>
<dbReference type="GO" id="GO:0009247">
    <property type="term" value="P:glycolipid biosynthetic process"/>
    <property type="evidence" value="ECO:0007669"/>
    <property type="project" value="InterPro"/>
</dbReference>
<dbReference type="Pfam" id="PF04101">
    <property type="entry name" value="Glyco_tran_28_C"/>
    <property type="match status" value="1"/>
</dbReference>
<feature type="domain" description="Glycosyl transferase family 28 C-terminal" evidence="5">
    <location>
        <begin position="205"/>
        <end position="350"/>
    </location>
</feature>
<evidence type="ECO:0000259" key="6">
    <source>
        <dbReference type="Pfam" id="PF06925"/>
    </source>
</evidence>
<dbReference type="Gene3D" id="3.40.50.2000">
    <property type="entry name" value="Glycogen Phosphorylase B"/>
    <property type="match status" value="2"/>
</dbReference>
<evidence type="ECO:0000256" key="1">
    <source>
        <dbReference type="ARBA" id="ARBA00004370"/>
    </source>
</evidence>
<keyword evidence="8" id="KW-1185">Reference proteome</keyword>
<protein>
    <submittedName>
        <fullName evidence="7">UDP-N-acetylglucosamine--LPS N-acetylglucosamine transferase</fullName>
    </submittedName>
</protein>
<evidence type="ECO:0000313" key="7">
    <source>
        <dbReference type="EMBL" id="RUT30699.1"/>
    </source>
</evidence>
<dbReference type="PANTHER" id="PTHR43025">
    <property type="entry name" value="MONOGALACTOSYLDIACYLGLYCEROL SYNTHASE"/>
    <property type="match status" value="1"/>
</dbReference>
<organism evidence="7 8">
    <name type="scientific">Paenibacillus zeisoli</name>
    <dbReference type="NCBI Taxonomy" id="2496267"/>
    <lineage>
        <taxon>Bacteria</taxon>
        <taxon>Bacillati</taxon>
        <taxon>Bacillota</taxon>
        <taxon>Bacilli</taxon>
        <taxon>Bacillales</taxon>
        <taxon>Paenibacillaceae</taxon>
        <taxon>Paenibacillus</taxon>
    </lineage>
</organism>
<comment type="similarity">
    <text evidence="2">Belongs to the glycosyltransferase 28 family.</text>
</comment>
<comment type="subcellular location">
    <subcellularLocation>
        <location evidence="1">Membrane</location>
    </subcellularLocation>
</comment>
<name>A0A3S1JN53_9BACL</name>
<dbReference type="InterPro" id="IPR009695">
    <property type="entry name" value="Diacylglyc_glucosyltr_N"/>
</dbReference>
<evidence type="ECO:0000256" key="2">
    <source>
        <dbReference type="ARBA" id="ARBA00006962"/>
    </source>
</evidence>
<feature type="domain" description="Diacylglycerol glucosyltransferase N-terminal" evidence="6">
    <location>
        <begin position="17"/>
        <end position="181"/>
    </location>
</feature>
<keyword evidence="3" id="KW-0328">Glycosyltransferase</keyword>
<dbReference type="GO" id="GO:0016758">
    <property type="term" value="F:hexosyltransferase activity"/>
    <property type="evidence" value="ECO:0007669"/>
    <property type="project" value="InterPro"/>
</dbReference>
<comment type="caution">
    <text evidence="7">The sequence shown here is derived from an EMBL/GenBank/DDBJ whole genome shotgun (WGS) entry which is preliminary data.</text>
</comment>
<accession>A0A3S1JN53</accession>
<reference evidence="7 8" key="1">
    <citation type="submission" date="2018-12" db="EMBL/GenBank/DDBJ databases">
        <authorList>
            <person name="Sun L."/>
            <person name="Chen Z."/>
        </authorList>
    </citation>
    <scope>NUCLEOTIDE SEQUENCE [LARGE SCALE GENOMIC DNA]</scope>
    <source>
        <strain evidence="7 8">3-5-3</strain>
    </source>
</reference>
<dbReference type="Pfam" id="PF06925">
    <property type="entry name" value="MGDG_synth"/>
    <property type="match status" value="1"/>
</dbReference>